<dbReference type="EMBL" id="CAMKVN010009164">
    <property type="protein sequence ID" value="CAI2193160.1"/>
    <property type="molecule type" value="Genomic_DNA"/>
</dbReference>
<keyword evidence="2" id="KW-1185">Reference proteome</keyword>
<protein>
    <submittedName>
        <fullName evidence="1">2883_t:CDS:1</fullName>
    </submittedName>
</protein>
<gene>
    <name evidence="1" type="ORF">FWILDA_LOCUS15936</name>
</gene>
<organism evidence="1 2">
    <name type="scientific">Funneliformis geosporum</name>
    <dbReference type="NCBI Taxonomy" id="1117311"/>
    <lineage>
        <taxon>Eukaryota</taxon>
        <taxon>Fungi</taxon>
        <taxon>Fungi incertae sedis</taxon>
        <taxon>Mucoromycota</taxon>
        <taxon>Glomeromycotina</taxon>
        <taxon>Glomeromycetes</taxon>
        <taxon>Glomerales</taxon>
        <taxon>Glomeraceae</taxon>
        <taxon>Funneliformis</taxon>
    </lineage>
</organism>
<reference evidence="1" key="1">
    <citation type="submission" date="2022-08" db="EMBL/GenBank/DDBJ databases">
        <authorList>
            <person name="Kallberg Y."/>
            <person name="Tangrot J."/>
            <person name="Rosling A."/>
        </authorList>
    </citation>
    <scope>NUCLEOTIDE SEQUENCE</scope>
    <source>
        <strain evidence="1">Wild A</strain>
    </source>
</reference>
<dbReference type="AlphaFoldDB" id="A0A9W4X3U7"/>
<feature type="non-terminal residue" evidence="1">
    <location>
        <position position="1"/>
    </location>
</feature>
<name>A0A9W4X3U7_9GLOM</name>
<dbReference type="Proteomes" id="UP001153678">
    <property type="component" value="Unassembled WGS sequence"/>
</dbReference>
<proteinExistence type="predicted"/>
<evidence type="ECO:0000313" key="2">
    <source>
        <dbReference type="Proteomes" id="UP001153678"/>
    </source>
</evidence>
<evidence type="ECO:0000313" key="1">
    <source>
        <dbReference type="EMBL" id="CAI2193160.1"/>
    </source>
</evidence>
<sequence length="48" mass="5368">VTYIIDVGKGSKEWGFQHKGRYIAISIARKSRPLRTLTAFTSSTIEAL</sequence>
<accession>A0A9W4X3U7</accession>
<comment type="caution">
    <text evidence="1">The sequence shown here is derived from an EMBL/GenBank/DDBJ whole genome shotgun (WGS) entry which is preliminary data.</text>
</comment>